<protein>
    <recommendedName>
        <fullName evidence="4">Lipoprotein</fullName>
    </recommendedName>
</protein>
<comment type="caution">
    <text evidence="2">The sequence shown here is derived from an EMBL/GenBank/DDBJ whole genome shotgun (WGS) entry which is preliminary data.</text>
</comment>
<evidence type="ECO:0000313" key="3">
    <source>
        <dbReference type="Proteomes" id="UP000538196"/>
    </source>
</evidence>
<organism evidence="2 3">
    <name type="scientific">Leifsonia aquatica</name>
    <name type="common">Corynebacterium aquaticum</name>
    <dbReference type="NCBI Taxonomy" id="144185"/>
    <lineage>
        <taxon>Bacteria</taxon>
        <taxon>Bacillati</taxon>
        <taxon>Actinomycetota</taxon>
        <taxon>Actinomycetes</taxon>
        <taxon>Micrococcales</taxon>
        <taxon>Microbacteriaceae</taxon>
        <taxon>Leifsonia</taxon>
    </lineage>
</organism>
<dbReference type="RefSeq" id="WP_021763685.1">
    <property type="nucleotide sequence ID" value="NZ_JACHVP010000002.1"/>
</dbReference>
<proteinExistence type="predicted"/>
<dbReference type="AlphaFoldDB" id="A0A7W4YIR8"/>
<gene>
    <name evidence="2" type="ORF">FHX33_002104</name>
</gene>
<reference evidence="2 3" key="1">
    <citation type="submission" date="2020-08" db="EMBL/GenBank/DDBJ databases">
        <title>Sequencing the genomes of 1000 actinobacteria strains.</title>
        <authorList>
            <person name="Klenk H.-P."/>
        </authorList>
    </citation>
    <scope>NUCLEOTIDE SEQUENCE [LARGE SCALE GENOMIC DNA]</scope>
    <source>
        <strain evidence="2 3">DSM 20146</strain>
    </source>
</reference>
<keyword evidence="3" id="KW-1185">Reference proteome</keyword>
<name>A0A7W4YIR8_LEIAQ</name>
<dbReference type="PROSITE" id="PS51257">
    <property type="entry name" value="PROKAR_LIPOPROTEIN"/>
    <property type="match status" value="1"/>
</dbReference>
<feature type="signal peptide" evidence="1">
    <location>
        <begin position="1"/>
        <end position="23"/>
    </location>
</feature>
<evidence type="ECO:0000313" key="2">
    <source>
        <dbReference type="EMBL" id="MBB2967341.1"/>
    </source>
</evidence>
<keyword evidence="1" id="KW-0732">Signal</keyword>
<accession>A0A7W4YIR8</accession>
<evidence type="ECO:0008006" key="4">
    <source>
        <dbReference type="Google" id="ProtNLM"/>
    </source>
</evidence>
<evidence type="ECO:0000256" key="1">
    <source>
        <dbReference type="SAM" id="SignalP"/>
    </source>
</evidence>
<feature type="chain" id="PRO_5030963151" description="Lipoprotein" evidence="1">
    <location>
        <begin position="24"/>
        <end position="176"/>
    </location>
</feature>
<dbReference type="Proteomes" id="UP000538196">
    <property type="component" value="Unassembled WGS sequence"/>
</dbReference>
<dbReference type="EMBL" id="JACHVP010000002">
    <property type="protein sequence ID" value="MBB2967341.1"/>
    <property type="molecule type" value="Genomic_DNA"/>
</dbReference>
<sequence>MSHVLVKSLTVVFCTVVGFTALAGCAQSPIDGKTIQMQHKRAKAEIEGLYEKTLEIVGDGWNASESEWSGCGRSGIAREVDSWARFNQRFGPLDASPQEIAERVAEGWNRMGYSVTVVSDDSLTPPRKVVSFPAYLTGTTENGFGAVFTIGESYADFRGRSRCVPSDPDLEGQDPS</sequence>